<name>M2Y4Q1_DOTSN</name>
<proteinExistence type="predicted"/>
<organism evidence="2 3">
    <name type="scientific">Dothistroma septosporum (strain NZE10 / CBS 128990)</name>
    <name type="common">Red band needle blight fungus</name>
    <name type="synonym">Mycosphaerella pini</name>
    <dbReference type="NCBI Taxonomy" id="675120"/>
    <lineage>
        <taxon>Eukaryota</taxon>
        <taxon>Fungi</taxon>
        <taxon>Dikarya</taxon>
        <taxon>Ascomycota</taxon>
        <taxon>Pezizomycotina</taxon>
        <taxon>Dothideomycetes</taxon>
        <taxon>Dothideomycetidae</taxon>
        <taxon>Mycosphaerellales</taxon>
        <taxon>Mycosphaerellaceae</taxon>
        <taxon>Dothistroma</taxon>
    </lineage>
</organism>
<dbReference type="Proteomes" id="UP000016933">
    <property type="component" value="Unassembled WGS sequence"/>
</dbReference>
<keyword evidence="3" id="KW-1185">Reference proteome</keyword>
<reference evidence="2 3" key="2">
    <citation type="journal article" date="2012" name="PLoS Pathog.">
        <title>Diverse lifestyles and strategies of plant pathogenesis encoded in the genomes of eighteen Dothideomycetes fungi.</title>
        <authorList>
            <person name="Ohm R.A."/>
            <person name="Feau N."/>
            <person name="Henrissat B."/>
            <person name="Schoch C.L."/>
            <person name="Horwitz B.A."/>
            <person name="Barry K.W."/>
            <person name="Condon B.J."/>
            <person name="Copeland A.C."/>
            <person name="Dhillon B."/>
            <person name="Glaser F."/>
            <person name="Hesse C.N."/>
            <person name="Kosti I."/>
            <person name="LaButti K."/>
            <person name="Lindquist E.A."/>
            <person name="Lucas S."/>
            <person name="Salamov A.A."/>
            <person name="Bradshaw R.E."/>
            <person name="Ciuffetti L."/>
            <person name="Hamelin R.C."/>
            <person name="Kema G.H.J."/>
            <person name="Lawrence C."/>
            <person name="Scott J.A."/>
            <person name="Spatafora J.W."/>
            <person name="Turgeon B.G."/>
            <person name="de Wit P.J.G.M."/>
            <person name="Zhong S."/>
            <person name="Goodwin S.B."/>
            <person name="Grigoriev I.V."/>
        </authorList>
    </citation>
    <scope>NUCLEOTIDE SEQUENCE [LARGE SCALE GENOMIC DNA]</scope>
    <source>
        <strain evidence="3">NZE10 / CBS 128990</strain>
    </source>
</reference>
<accession>M2Y4Q1</accession>
<gene>
    <name evidence="2" type="ORF">DOTSEDRAFT_72613</name>
</gene>
<feature type="region of interest" description="Disordered" evidence="1">
    <location>
        <begin position="1"/>
        <end position="24"/>
    </location>
</feature>
<evidence type="ECO:0000256" key="1">
    <source>
        <dbReference type="SAM" id="MobiDB-lite"/>
    </source>
</evidence>
<evidence type="ECO:0000313" key="3">
    <source>
        <dbReference type="Proteomes" id="UP000016933"/>
    </source>
</evidence>
<protein>
    <submittedName>
        <fullName evidence="2">Uncharacterized protein</fullName>
    </submittedName>
</protein>
<reference evidence="3" key="1">
    <citation type="journal article" date="2012" name="PLoS Genet.">
        <title>The genomes of the fungal plant pathogens Cladosporium fulvum and Dothistroma septosporum reveal adaptation to different hosts and lifestyles but also signatures of common ancestry.</title>
        <authorList>
            <person name="de Wit P.J.G.M."/>
            <person name="van der Burgt A."/>
            <person name="Oekmen B."/>
            <person name="Stergiopoulos I."/>
            <person name="Abd-Elsalam K.A."/>
            <person name="Aerts A.L."/>
            <person name="Bahkali A.H."/>
            <person name="Beenen H.G."/>
            <person name="Chettri P."/>
            <person name="Cox M.P."/>
            <person name="Datema E."/>
            <person name="de Vries R.P."/>
            <person name="Dhillon B."/>
            <person name="Ganley A.R."/>
            <person name="Griffiths S.A."/>
            <person name="Guo Y."/>
            <person name="Hamelin R.C."/>
            <person name="Henrissat B."/>
            <person name="Kabir M.S."/>
            <person name="Jashni M.K."/>
            <person name="Kema G."/>
            <person name="Klaubauf S."/>
            <person name="Lapidus A."/>
            <person name="Levasseur A."/>
            <person name="Lindquist E."/>
            <person name="Mehrabi R."/>
            <person name="Ohm R.A."/>
            <person name="Owen T.J."/>
            <person name="Salamov A."/>
            <person name="Schwelm A."/>
            <person name="Schijlen E."/>
            <person name="Sun H."/>
            <person name="van den Burg H.A."/>
            <person name="van Ham R.C.H.J."/>
            <person name="Zhang S."/>
            <person name="Goodwin S.B."/>
            <person name="Grigoriev I.V."/>
            <person name="Collemare J."/>
            <person name="Bradshaw R.E."/>
        </authorList>
    </citation>
    <scope>NUCLEOTIDE SEQUENCE [LARGE SCALE GENOMIC DNA]</scope>
    <source>
        <strain evidence="3">NZE10 / CBS 128990</strain>
    </source>
</reference>
<dbReference type="EMBL" id="KB446540">
    <property type="protein sequence ID" value="EME43264.1"/>
    <property type="molecule type" value="Genomic_DNA"/>
</dbReference>
<evidence type="ECO:0000313" key="2">
    <source>
        <dbReference type="EMBL" id="EME43264.1"/>
    </source>
</evidence>
<dbReference type="HOGENOM" id="CLU_2386125_0_0_1"/>
<sequence>MTWEQKQRSRQPITTASPSLERRRHPQEQVFMDCQDDCLAVPALRCQHYDGGDCSLPTQRTARIVSTLSRDKRCSIHRTSRNRALEYCMTADVF</sequence>
<dbReference type="AlphaFoldDB" id="M2Y4Q1"/>